<keyword evidence="4" id="KW-1185">Reference proteome</keyword>
<evidence type="ECO:0000313" key="2">
    <source>
        <dbReference type="EMBL" id="CAI9950605.1"/>
    </source>
</evidence>
<name>A0AA86UB02_9EUKA</name>
<evidence type="ECO:0000313" key="3">
    <source>
        <dbReference type="EMBL" id="CAL6083676.1"/>
    </source>
</evidence>
<evidence type="ECO:0000313" key="4">
    <source>
        <dbReference type="Proteomes" id="UP001642409"/>
    </source>
</evidence>
<keyword evidence="1" id="KW-0472">Membrane</keyword>
<dbReference type="AlphaFoldDB" id="A0AA86UB02"/>
<protein>
    <submittedName>
        <fullName evidence="3">Hypothetical_protein</fullName>
    </submittedName>
</protein>
<sequence length="256" mass="29990">MESKQLYAESSSKRFAFGMDGSGCGKQNPRVSEKLVPSRLRKTGMMFHYFDALRPLDYWKESQTSRSQQERAGQHESTMINEYMSAHSSAGSLRNGTHLSFHWFIFAALLGLICFHVYAFTSTSQIRITLFYSVRTSCKLLCLRVSLPRWLKLGVYSARLPEARRTFPFRSHLHKRCSRLFLLASVVFICKKWYERNVLNLQQMHIILFIKIWKANNFTQRAAQSGLLSGWMALDVVSRTREYQRNWFQVDFEKLE</sequence>
<proteinExistence type="predicted"/>
<keyword evidence="1" id="KW-1133">Transmembrane helix</keyword>
<reference evidence="3 4" key="2">
    <citation type="submission" date="2024-07" db="EMBL/GenBank/DDBJ databases">
        <authorList>
            <person name="Akdeniz Z."/>
        </authorList>
    </citation>
    <scope>NUCLEOTIDE SEQUENCE [LARGE SCALE GENOMIC DNA]</scope>
</reference>
<reference evidence="2" key="1">
    <citation type="submission" date="2023-06" db="EMBL/GenBank/DDBJ databases">
        <authorList>
            <person name="Kurt Z."/>
        </authorList>
    </citation>
    <scope>NUCLEOTIDE SEQUENCE</scope>
</reference>
<gene>
    <name evidence="2" type="ORF">HINF_LOCUS38250</name>
    <name evidence="3" type="ORF">HINF_LOCUS61840</name>
</gene>
<evidence type="ECO:0000256" key="1">
    <source>
        <dbReference type="SAM" id="Phobius"/>
    </source>
</evidence>
<keyword evidence="1" id="KW-0812">Transmembrane</keyword>
<accession>A0AA86UB02</accession>
<dbReference type="EMBL" id="CATOUU010000813">
    <property type="protein sequence ID" value="CAI9950605.1"/>
    <property type="molecule type" value="Genomic_DNA"/>
</dbReference>
<dbReference type="EMBL" id="CAXDID020000373">
    <property type="protein sequence ID" value="CAL6083676.1"/>
    <property type="molecule type" value="Genomic_DNA"/>
</dbReference>
<organism evidence="2">
    <name type="scientific">Hexamita inflata</name>
    <dbReference type="NCBI Taxonomy" id="28002"/>
    <lineage>
        <taxon>Eukaryota</taxon>
        <taxon>Metamonada</taxon>
        <taxon>Diplomonadida</taxon>
        <taxon>Hexamitidae</taxon>
        <taxon>Hexamitinae</taxon>
        <taxon>Hexamita</taxon>
    </lineage>
</organism>
<comment type="caution">
    <text evidence="2">The sequence shown here is derived from an EMBL/GenBank/DDBJ whole genome shotgun (WGS) entry which is preliminary data.</text>
</comment>
<dbReference type="Proteomes" id="UP001642409">
    <property type="component" value="Unassembled WGS sequence"/>
</dbReference>
<feature type="transmembrane region" description="Helical" evidence="1">
    <location>
        <begin position="101"/>
        <end position="120"/>
    </location>
</feature>